<dbReference type="Proteomes" id="UP001155128">
    <property type="component" value="Unassembled WGS sequence"/>
</dbReference>
<evidence type="ECO:0000256" key="6">
    <source>
        <dbReference type="ARBA" id="ARBA00022833"/>
    </source>
</evidence>
<comment type="caution">
    <text evidence="10">The sequence shown here is derived from an EMBL/GenBank/DDBJ whole genome shotgun (WGS) entry which is preliminary data.</text>
</comment>
<dbReference type="GO" id="GO:0008270">
    <property type="term" value="F:zinc ion binding"/>
    <property type="evidence" value="ECO:0007669"/>
    <property type="project" value="UniProtKB-UniRule"/>
</dbReference>
<evidence type="ECO:0000259" key="9">
    <source>
        <dbReference type="PROSITE" id="PS51747"/>
    </source>
</evidence>
<gene>
    <name evidence="8" type="primary">tadA</name>
    <name evidence="10" type="ORF">NDO55_08410</name>
</gene>
<name>A0A9X2ELT9_9SPHN</name>
<dbReference type="RefSeq" id="WP_252114255.1">
    <property type="nucleotide sequence ID" value="NZ_JAMSHT010000001.1"/>
</dbReference>
<dbReference type="EC" id="3.5.4.33" evidence="8"/>
<dbReference type="PROSITE" id="PS00903">
    <property type="entry name" value="CYT_DCMP_DEAMINASES_1"/>
    <property type="match status" value="1"/>
</dbReference>
<comment type="catalytic activity">
    <reaction evidence="7 8">
        <text>adenosine(34) in tRNA + H2O + H(+) = inosine(34) in tRNA + NH4(+)</text>
        <dbReference type="Rhea" id="RHEA:43168"/>
        <dbReference type="Rhea" id="RHEA-COMP:10373"/>
        <dbReference type="Rhea" id="RHEA-COMP:10374"/>
        <dbReference type="ChEBI" id="CHEBI:15377"/>
        <dbReference type="ChEBI" id="CHEBI:15378"/>
        <dbReference type="ChEBI" id="CHEBI:28938"/>
        <dbReference type="ChEBI" id="CHEBI:74411"/>
        <dbReference type="ChEBI" id="CHEBI:82852"/>
        <dbReference type="EC" id="3.5.4.33"/>
    </reaction>
</comment>
<dbReference type="PROSITE" id="PS51747">
    <property type="entry name" value="CYT_DCMP_DEAMINASES_2"/>
    <property type="match status" value="1"/>
</dbReference>
<feature type="binding site" evidence="8">
    <location>
        <position position="89"/>
    </location>
    <ligand>
        <name>Zn(2+)</name>
        <dbReference type="ChEBI" id="CHEBI:29105"/>
        <note>catalytic</note>
    </ligand>
</feature>
<feature type="domain" description="CMP/dCMP-type deaminase" evidence="9">
    <location>
        <begin position="4"/>
        <end position="114"/>
    </location>
</feature>
<feature type="binding site" evidence="8">
    <location>
        <position position="86"/>
    </location>
    <ligand>
        <name>Zn(2+)</name>
        <dbReference type="ChEBI" id="CHEBI:29105"/>
        <note>catalytic</note>
    </ligand>
</feature>
<dbReference type="GO" id="GO:0052717">
    <property type="term" value="F:tRNA-specific adenosine-34 deaminase activity"/>
    <property type="evidence" value="ECO:0007669"/>
    <property type="project" value="UniProtKB-UniRule"/>
</dbReference>
<evidence type="ECO:0000256" key="1">
    <source>
        <dbReference type="ARBA" id="ARBA00010669"/>
    </source>
</evidence>
<dbReference type="InterPro" id="IPR016193">
    <property type="entry name" value="Cytidine_deaminase-like"/>
</dbReference>
<organism evidence="10 11">
    <name type="scientific">Sphingomicrobium sediminis</name>
    <dbReference type="NCBI Taxonomy" id="2950949"/>
    <lineage>
        <taxon>Bacteria</taxon>
        <taxon>Pseudomonadati</taxon>
        <taxon>Pseudomonadota</taxon>
        <taxon>Alphaproteobacteria</taxon>
        <taxon>Sphingomonadales</taxon>
        <taxon>Sphingomonadaceae</taxon>
        <taxon>Sphingomicrobium</taxon>
    </lineage>
</organism>
<evidence type="ECO:0000256" key="2">
    <source>
        <dbReference type="ARBA" id="ARBA00011738"/>
    </source>
</evidence>
<sequence>MTRFPLPDPMRRALDLAAAAAEAGEVPVGAVVVDAAGKTIGEGENRMRRNRDPSGHAEIIALRAAAAELGSERLDGCSLWVSLEPCAMCAGAISLARISKLYFAAEDPKGGAVLHGPRLYTQPTCHHRPDIMSGMGEEDAAAQLRDFFAARRT</sequence>
<dbReference type="CDD" id="cd01285">
    <property type="entry name" value="nucleoside_deaminase"/>
    <property type="match status" value="1"/>
</dbReference>
<evidence type="ECO:0000256" key="4">
    <source>
        <dbReference type="ARBA" id="ARBA00022723"/>
    </source>
</evidence>
<evidence type="ECO:0000256" key="8">
    <source>
        <dbReference type="HAMAP-Rule" id="MF_00972"/>
    </source>
</evidence>
<dbReference type="Gene3D" id="3.40.140.10">
    <property type="entry name" value="Cytidine Deaminase, domain 2"/>
    <property type="match status" value="1"/>
</dbReference>
<dbReference type="HAMAP" id="MF_00972">
    <property type="entry name" value="tRNA_aden_deaminase"/>
    <property type="match status" value="1"/>
</dbReference>
<reference evidence="10" key="1">
    <citation type="submission" date="2022-06" db="EMBL/GenBank/DDBJ databases">
        <title>Sphingomicrobium sedimins sp. nov., a marine bacterium isolated from tidal flat.</title>
        <authorList>
            <person name="Kim C.-H."/>
            <person name="Yoo Y."/>
            <person name="Kim J.-J."/>
        </authorList>
    </citation>
    <scope>NUCLEOTIDE SEQUENCE</scope>
    <source>
        <strain evidence="10">GRR-S6-50</strain>
    </source>
</reference>
<dbReference type="EMBL" id="JAMSHT010000001">
    <property type="protein sequence ID" value="MCM8557839.1"/>
    <property type="molecule type" value="Genomic_DNA"/>
</dbReference>
<dbReference type="AlphaFoldDB" id="A0A9X2ELT9"/>
<comment type="subunit">
    <text evidence="2 8">Homodimer.</text>
</comment>
<protein>
    <recommendedName>
        <fullName evidence="8">tRNA-specific adenosine deaminase</fullName>
        <ecNumber evidence="8">3.5.4.33</ecNumber>
    </recommendedName>
</protein>
<evidence type="ECO:0000313" key="10">
    <source>
        <dbReference type="EMBL" id="MCM8557839.1"/>
    </source>
</evidence>
<dbReference type="SUPFAM" id="SSF53927">
    <property type="entry name" value="Cytidine deaminase-like"/>
    <property type="match status" value="1"/>
</dbReference>
<keyword evidence="5 8" id="KW-0378">Hydrolase</keyword>
<dbReference type="Pfam" id="PF00383">
    <property type="entry name" value="dCMP_cyt_deam_1"/>
    <property type="match status" value="1"/>
</dbReference>
<evidence type="ECO:0000256" key="7">
    <source>
        <dbReference type="ARBA" id="ARBA00048045"/>
    </source>
</evidence>
<keyword evidence="4 8" id="KW-0479">Metal-binding</keyword>
<dbReference type="InterPro" id="IPR028883">
    <property type="entry name" value="tRNA_aden_deaminase"/>
</dbReference>
<dbReference type="PANTHER" id="PTHR11079">
    <property type="entry name" value="CYTOSINE DEAMINASE FAMILY MEMBER"/>
    <property type="match status" value="1"/>
</dbReference>
<dbReference type="GO" id="GO:0002100">
    <property type="term" value="P:tRNA wobble adenosine to inosine editing"/>
    <property type="evidence" value="ECO:0007669"/>
    <property type="project" value="UniProtKB-UniRule"/>
</dbReference>
<evidence type="ECO:0000256" key="5">
    <source>
        <dbReference type="ARBA" id="ARBA00022801"/>
    </source>
</evidence>
<dbReference type="InterPro" id="IPR002125">
    <property type="entry name" value="CMP_dCMP_dom"/>
</dbReference>
<proteinExistence type="inferred from homology"/>
<comment type="cofactor">
    <cofactor evidence="8">
        <name>Zn(2+)</name>
        <dbReference type="ChEBI" id="CHEBI:29105"/>
    </cofactor>
    <text evidence="8">Binds 1 zinc ion per subunit.</text>
</comment>
<feature type="binding site" evidence="8">
    <location>
        <position position="56"/>
    </location>
    <ligand>
        <name>Zn(2+)</name>
        <dbReference type="ChEBI" id="CHEBI:29105"/>
        <note>catalytic</note>
    </ligand>
</feature>
<evidence type="ECO:0000256" key="3">
    <source>
        <dbReference type="ARBA" id="ARBA00022694"/>
    </source>
</evidence>
<comment type="function">
    <text evidence="8">Catalyzes the deamination of adenosine to inosine at the wobble position 34 of tRNA(Arg2).</text>
</comment>
<accession>A0A9X2ELT9</accession>
<evidence type="ECO:0000313" key="11">
    <source>
        <dbReference type="Proteomes" id="UP001155128"/>
    </source>
</evidence>
<dbReference type="InterPro" id="IPR016192">
    <property type="entry name" value="APOBEC/CMP_deaminase_Zn-bd"/>
</dbReference>
<keyword evidence="11" id="KW-1185">Reference proteome</keyword>
<keyword evidence="6 8" id="KW-0862">Zinc</keyword>
<keyword evidence="3 8" id="KW-0819">tRNA processing</keyword>
<comment type="similarity">
    <text evidence="1">Belongs to the cytidine and deoxycytidylate deaminase family. ADAT2 subfamily.</text>
</comment>
<dbReference type="PANTHER" id="PTHR11079:SF202">
    <property type="entry name" value="TRNA-SPECIFIC ADENOSINE DEAMINASE"/>
    <property type="match status" value="1"/>
</dbReference>
<feature type="active site" description="Proton donor" evidence="8">
    <location>
        <position position="58"/>
    </location>
</feature>